<gene>
    <name evidence="1" type="ORF">FHW23_000093</name>
</gene>
<name>A0AAW3T1E2_9MICO</name>
<dbReference type="EMBL" id="JACGXP010000001">
    <property type="protein sequence ID" value="MBA8988861.1"/>
    <property type="molecule type" value="Genomic_DNA"/>
</dbReference>
<dbReference type="Proteomes" id="UP000590225">
    <property type="component" value="Unassembled WGS sequence"/>
</dbReference>
<organism evidence="1 2">
    <name type="scientific">Curtobacterium pusillum</name>
    <dbReference type="NCBI Taxonomy" id="69373"/>
    <lineage>
        <taxon>Bacteria</taxon>
        <taxon>Bacillati</taxon>
        <taxon>Actinomycetota</taxon>
        <taxon>Actinomycetes</taxon>
        <taxon>Micrococcales</taxon>
        <taxon>Microbacteriaceae</taxon>
        <taxon>Curtobacterium</taxon>
    </lineage>
</organism>
<comment type="caution">
    <text evidence="1">The sequence shown here is derived from an EMBL/GenBank/DDBJ whole genome shotgun (WGS) entry which is preliminary data.</text>
</comment>
<reference evidence="1 2" key="1">
    <citation type="submission" date="2020-07" db="EMBL/GenBank/DDBJ databases">
        <title>Above-ground endophytic microbial communities from plants in different locations in the United States.</title>
        <authorList>
            <person name="Frank C."/>
        </authorList>
    </citation>
    <scope>NUCLEOTIDE SEQUENCE [LARGE SCALE GENOMIC DNA]</scope>
    <source>
        <strain evidence="1 2">WPL5_2</strain>
    </source>
</reference>
<accession>A0AAW3T1E2</accession>
<sequence>MSKGWTTDGLDYTPDGQALRENLLRHIDKYNYWEAGNHASETRYGFASDVMFVEA</sequence>
<protein>
    <submittedName>
        <fullName evidence="1">Uncharacterized protein</fullName>
    </submittedName>
</protein>
<evidence type="ECO:0000313" key="1">
    <source>
        <dbReference type="EMBL" id="MBA8988861.1"/>
    </source>
</evidence>
<dbReference type="RefSeq" id="WP_182514827.1">
    <property type="nucleotide sequence ID" value="NZ_JACGXP010000001.1"/>
</dbReference>
<proteinExistence type="predicted"/>
<evidence type="ECO:0000313" key="2">
    <source>
        <dbReference type="Proteomes" id="UP000590225"/>
    </source>
</evidence>
<dbReference type="AlphaFoldDB" id="A0AAW3T1E2"/>